<keyword evidence="3" id="KW-0547">Nucleotide-binding</keyword>
<evidence type="ECO:0000313" key="9">
    <source>
        <dbReference type="EMBL" id="KAK7382796.1"/>
    </source>
</evidence>
<gene>
    <name evidence="9" type="ORF">VNO80_01880</name>
</gene>
<comment type="caution">
    <text evidence="9">The sequence shown here is derived from an EMBL/GenBank/DDBJ whole genome shotgun (WGS) entry which is preliminary data.</text>
</comment>
<keyword evidence="10" id="KW-1185">Reference proteome</keyword>
<dbReference type="InterPro" id="IPR006544">
    <property type="entry name" value="P-type_TPase_V"/>
</dbReference>
<reference evidence="9 10" key="1">
    <citation type="submission" date="2024-01" db="EMBL/GenBank/DDBJ databases">
        <title>The genomes of 5 underutilized Papilionoideae crops provide insights into root nodulation and disease resistanc.</title>
        <authorList>
            <person name="Jiang F."/>
        </authorList>
    </citation>
    <scope>NUCLEOTIDE SEQUENCE [LARGE SCALE GENOMIC DNA]</scope>
    <source>
        <strain evidence="9">JINMINGXINNONG_FW02</strain>
        <tissue evidence="9">Leaves</tissue>
    </source>
</reference>
<dbReference type="PANTHER" id="PTHR45630">
    <property type="entry name" value="CATION-TRANSPORTING ATPASE-RELATED"/>
    <property type="match status" value="1"/>
</dbReference>
<dbReference type="GO" id="GO:0006874">
    <property type="term" value="P:intracellular calcium ion homeostasis"/>
    <property type="evidence" value="ECO:0007669"/>
    <property type="project" value="TreeGrafter"/>
</dbReference>
<keyword evidence="2" id="KW-0479">Metal-binding</keyword>
<dbReference type="SUPFAM" id="SSF81653">
    <property type="entry name" value="Calcium ATPase, transduction domain A"/>
    <property type="match status" value="1"/>
</dbReference>
<evidence type="ECO:0000256" key="1">
    <source>
        <dbReference type="ARBA" id="ARBA00004141"/>
    </source>
</evidence>
<dbReference type="InterPro" id="IPR059000">
    <property type="entry name" value="ATPase_P-type_domA"/>
</dbReference>
<dbReference type="Gene3D" id="2.70.150.10">
    <property type="entry name" value="Calcium-transporting ATPase, cytoplasmic transduction domain A"/>
    <property type="match status" value="1"/>
</dbReference>
<organism evidence="9 10">
    <name type="scientific">Phaseolus coccineus</name>
    <name type="common">Scarlet runner bean</name>
    <name type="synonym">Phaseolus multiflorus</name>
    <dbReference type="NCBI Taxonomy" id="3886"/>
    <lineage>
        <taxon>Eukaryota</taxon>
        <taxon>Viridiplantae</taxon>
        <taxon>Streptophyta</taxon>
        <taxon>Embryophyta</taxon>
        <taxon>Tracheophyta</taxon>
        <taxon>Spermatophyta</taxon>
        <taxon>Magnoliopsida</taxon>
        <taxon>eudicotyledons</taxon>
        <taxon>Gunneridae</taxon>
        <taxon>Pentapetalae</taxon>
        <taxon>rosids</taxon>
        <taxon>fabids</taxon>
        <taxon>Fabales</taxon>
        <taxon>Fabaceae</taxon>
        <taxon>Papilionoideae</taxon>
        <taxon>50 kb inversion clade</taxon>
        <taxon>NPAAA clade</taxon>
        <taxon>indigoferoid/millettioid clade</taxon>
        <taxon>Phaseoleae</taxon>
        <taxon>Phaseolus</taxon>
    </lineage>
</organism>
<evidence type="ECO:0000256" key="2">
    <source>
        <dbReference type="ARBA" id="ARBA00022723"/>
    </source>
</evidence>
<dbReference type="GO" id="GO:0005524">
    <property type="term" value="F:ATP binding"/>
    <property type="evidence" value="ECO:0007669"/>
    <property type="project" value="UniProtKB-KW"/>
</dbReference>
<evidence type="ECO:0000256" key="6">
    <source>
        <dbReference type="ARBA" id="ARBA00022967"/>
    </source>
</evidence>
<dbReference type="PANTHER" id="PTHR45630:SF7">
    <property type="entry name" value="ENDOPLASMIC RETICULUM TRANSMEMBRANE HELIX TRANSLOCASE"/>
    <property type="match status" value="1"/>
</dbReference>
<comment type="subcellular location">
    <subcellularLocation>
        <location evidence="1">Membrane</location>
        <topology evidence="1">Multi-pass membrane protein</topology>
    </subcellularLocation>
</comment>
<dbReference type="GO" id="GO:0019829">
    <property type="term" value="F:ATPase-coupled monoatomic cation transmembrane transporter activity"/>
    <property type="evidence" value="ECO:0007669"/>
    <property type="project" value="TreeGrafter"/>
</dbReference>
<evidence type="ECO:0000313" key="10">
    <source>
        <dbReference type="Proteomes" id="UP001374584"/>
    </source>
</evidence>
<dbReference type="GO" id="GO:0046872">
    <property type="term" value="F:metal ion binding"/>
    <property type="evidence" value="ECO:0007669"/>
    <property type="project" value="UniProtKB-KW"/>
</dbReference>
<keyword evidence="6" id="KW-1278">Translocase</keyword>
<evidence type="ECO:0000256" key="3">
    <source>
        <dbReference type="ARBA" id="ARBA00022741"/>
    </source>
</evidence>
<accession>A0AAN9RTQ4</accession>
<name>A0AAN9RTQ4_PHACN</name>
<dbReference type="Pfam" id="PF00122">
    <property type="entry name" value="E1-E2_ATPase"/>
    <property type="match status" value="1"/>
</dbReference>
<proteinExistence type="predicted"/>
<keyword evidence="5" id="KW-0460">Magnesium</keyword>
<evidence type="ECO:0000256" key="4">
    <source>
        <dbReference type="ARBA" id="ARBA00022840"/>
    </source>
</evidence>
<keyword evidence="4" id="KW-0067">ATP-binding</keyword>
<evidence type="ECO:0000256" key="7">
    <source>
        <dbReference type="SAM" id="MobiDB-lite"/>
    </source>
</evidence>
<dbReference type="GO" id="GO:0005789">
    <property type="term" value="C:endoplasmic reticulum membrane"/>
    <property type="evidence" value="ECO:0007669"/>
    <property type="project" value="TreeGrafter"/>
</dbReference>
<dbReference type="GO" id="GO:0015662">
    <property type="term" value="F:P-type ion transporter activity"/>
    <property type="evidence" value="ECO:0007669"/>
    <property type="project" value="TreeGrafter"/>
</dbReference>
<protein>
    <recommendedName>
        <fullName evidence="8">P-type ATPase A domain-containing protein</fullName>
    </recommendedName>
</protein>
<feature type="region of interest" description="Disordered" evidence="7">
    <location>
        <begin position="1"/>
        <end position="21"/>
    </location>
</feature>
<dbReference type="Proteomes" id="UP001374584">
    <property type="component" value="Unassembled WGS sequence"/>
</dbReference>
<dbReference type="InterPro" id="IPR008250">
    <property type="entry name" value="ATPase_P-typ_transduc_dom_A_sf"/>
</dbReference>
<evidence type="ECO:0000256" key="5">
    <source>
        <dbReference type="ARBA" id="ARBA00022842"/>
    </source>
</evidence>
<feature type="domain" description="P-type ATPase A" evidence="8">
    <location>
        <begin position="18"/>
        <end position="80"/>
    </location>
</feature>
<evidence type="ECO:0000259" key="8">
    <source>
        <dbReference type="Pfam" id="PF00122"/>
    </source>
</evidence>
<sequence length="118" mass="12878">MGMDVVSVGRSSSQNGEEKSVPADMPILVGSVILNEDILTGESTPQWKISIAGRGMEEKLSAKQDKSHVLFGGTKILQHTPDKVNEARSMDRDIVESGLIFAGFVHLEEETKLLLLKE</sequence>
<dbReference type="EMBL" id="JAYMYR010000001">
    <property type="protein sequence ID" value="KAK7382796.1"/>
    <property type="molecule type" value="Genomic_DNA"/>
</dbReference>
<dbReference type="AlphaFoldDB" id="A0AAN9RTQ4"/>